<name>A0AA39MVZ5_ARMTA</name>
<gene>
    <name evidence="5" type="ORF">EV420DRAFT_1275354</name>
</gene>
<keyword evidence="2" id="KW-0053">Apoptosis</keyword>
<proteinExistence type="inferred from homology"/>
<evidence type="ECO:0000259" key="4">
    <source>
        <dbReference type="Pfam" id="PF00656"/>
    </source>
</evidence>
<sequence>QYSRCTGRKKALCIGINYHGQPYTLRGCINDARHLRDFLIGFWGYKAEDITLLVDESMESGKQPTRANIIQAMHWLVKDAHPHDSLFFLYSGHGGQTLDLHSDEVDGLDEAIYPVDFVERGHILDDVMHEIMVKPLPTGCRLTALFDCCHSGTALDLPYVYDCNGRLKGQHMTSHWISQRSTPADVITWSGSKDGQTSADTFHGGVAVGAMSWAFIQSLTKNQNQSYQGLLHSIRKILEPEYSQVPQLGSSHHIVSHLSYCLSIAHLIQRTYRTPICGLFYEIGPP</sequence>
<dbReference type="GeneID" id="85351446"/>
<dbReference type="RefSeq" id="XP_060326786.1">
    <property type="nucleotide sequence ID" value="XM_060467898.1"/>
</dbReference>
<feature type="domain" description="Peptidase C14 caspase" evidence="4">
    <location>
        <begin position="8"/>
        <end position="251"/>
    </location>
</feature>
<dbReference type="GO" id="GO:0004197">
    <property type="term" value="F:cysteine-type endopeptidase activity"/>
    <property type="evidence" value="ECO:0007669"/>
    <property type="project" value="InterPro"/>
</dbReference>
<comment type="caution">
    <text evidence="5">The sequence shown here is derived from an EMBL/GenBank/DDBJ whole genome shotgun (WGS) entry which is preliminary data.</text>
</comment>
<dbReference type="PANTHER" id="PTHR48104">
    <property type="entry name" value="METACASPASE-4"/>
    <property type="match status" value="1"/>
</dbReference>
<evidence type="ECO:0000313" key="5">
    <source>
        <dbReference type="EMBL" id="KAK0449071.1"/>
    </source>
</evidence>
<keyword evidence="3" id="KW-0788">Thiol protease</keyword>
<comment type="similarity">
    <text evidence="1">Belongs to the peptidase C14B family.</text>
</comment>
<evidence type="ECO:0000256" key="1">
    <source>
        <dbReference type="ARBA" id="ARBA00009005"/>
    </source>
</evidence>
<accession>A0AA39MVZ5</accession>
<dbReference type="AlphaFoldDB" id="A0AA39MVZ5"/>
<evidence type="ECO:0000313" key="6">
    <source>
        <dbReference type="Proteomes" id="UP001175211"/>
    </source>
</evidence>
<keyword evidence="6" id="KW-1185">Reference proteome</keyword>
<dbReference type="InterPro" id="IPR050452">
    <property type="entry name" value="Metacaspase"/>
</dbReference>
<dbReference type="EMBL" id="JAUEPS010000039">
    <property type="protein sequence ID" value="KAK0449071.1"/>
    <property type="molecule type" value="Genomic_DNA"/>
</dbReference>
<reference evidence="5" key="1">
    <citation type="submission" date="2023-06" db="EMBL/GenBank/DDBJ databases">
        <authorList>
            <consortium name="Lawrence Berkeley National Laboratory"/>
            <person name="Ahrendt S."/>
            <person name="Sahu N."/>
            <person name="Indic B."/>
            <person name="Wong-Bajracharya J."/>
            <person name="Merenyi Z."/>
            <person name="Ke H.-M."/>
            <person name="Monk M."/>
            <person name="Kocsube S."/>
            <person name="Drula E."/>
            <person name="Lipzen A."/>
            <person name="Balint B."/>
            <person name="Henrissat B."/>
            <person name="Andreopoulos B."/>
            <person name="Martin F.M."/>
            <person name="Harder C.B."/>
            <person name="Rigling D."/>
            <person name="Ford K.L."/>
            <person name="Foster G.D."/>
            <person name="Pangilinan J."/>
            <person name="Papanicolaou A."/>
            <person name="Barry K."/>
            <person name="LaButti K."/>
            <person name="Viragh M."/>
            <person name="Koriabine M."/>
            <person name="Yan M."/>
            <person name="Riley R."/>
            <person name="Champramary S."/>
            <person name="Plett K.L."/>
            <person name="Tsai I.J."/>
            <person name="Slot J."/>
            <person name="Sipos G."/>
            <person name="Plett J."/>
            <person name="Nagy L.G."/>
            <person name="Grigoriev I.V."/>
        </authorList>
    </citation>
    <scope>NUCLEOTIDE SEQUENCE</scope>
    <source>
        <strain evidence="5">CCBAS 213</strain>
    </source>
</reference>
<dbReference type="PANTHER" id="PTHR48104:SF30">
    <property type="entry name" value="METACASPASE-1"/>
    <property type="match status" value="1"/>
</dbReference>
<dbReference type="GO" id="GO:0006915">
    <property type="term" value="P:apoptotic process"/>
    <property type="evidence" value="ECO:0007669"/>
    <property type="project" value="UniProtKB-KW"/>
</dbReference>
<dbReference type="InterPro" id="IPR011600">
    <property type="entry name" value="Pept_C14_caspase"/>
</dbReference>
<evidence type="ECO:0000256" key="3">
    <source>
        <dbReference type="ARBA" id="ARBA00022807"/>
    </source>
</evidence>
<evidence type="ECO:0000256" key="2">
    <source>
        <dbReference type="ARBA" id="ARBA00022703"/>
    </source>
</evidence>
<organism evidence="5 6">
    <name type="scientific">Armillaria tabescens</name>
    <name type="common">Ringless honey mushroom</name>
    <name type="synonym">Agaricus tabescens</name>
    <dbReference type="NCBI Taxonomy" id="1929756"/>
    <lineage>
        <taxon>Eukaryota</taxon>
        <taxon>Fungi</taxon>
        <taxon>Dikarya</taxon>
        <taxon>Basidiomycota</taxon>
        <taxon>Agaricomycotina</taxon>
        <taxon>Agaricomycetes</taxon>
        <taxon>Agaricomycetidae</taxon>
        <taxon>Agaricales</taxon>
        <taxon>Marasmiineae</taxon>
        <taxon>Physalacriaceae</taxon>
        <taxon>Desarmillaria</taxon>
    </lineage>
</organism>
<dbReference type="Gene3D" id="3.40.50.12660">
    <property type="match status" value="1"/>
</dbReference>
<dbReference type="SUPFAM" id="SSF52129">
    <property type="entry name" value="Caspase-like"/>
    <property type="match status" value="1"/>
</dbReference>
<feature type="non-terminal residue" evidence="5">
    <location>
        <position position="1"/>
    </location>
</feature>
<keyword evidence="3" id="KW-0378">Hydrolase</keyword>
<dbReference type="GO" id="GO:0006508">
    <property type="term" value="P:proteolysis"/>
    <property type="evidence" value="ECO:0007669"/>
    <property type="project" value="InterPro"/>
</dbReference>
<dbReference type="Proteomes" id="UP001175211">
    <property type="component" value="Unassembled WGS sequence"/>
</dbReference>
<protein>
    <submittedName>
        <fullName evidence="5">Peptidase C14, caspase domain-containing protein</fullName>
    </submittedName>
</protein>
<dbReference type="GO" id="GO:0005737">
    <property type="term" value="C:cytoplasm"/>
    <property type="evidence" value="ECO:0007669"/>
    <property type="project" value="TreeGrafter"/>
</dbReference>
<keyword evidence="3" id="KW-0645">Protease</keyword>
<dbReference type="InterPro" id="IPR029030">
    <property type="entry name" value="Caspase-like_dom_sf"/>
</dbReference>
<dbReference type="Pfam" id="PF00656">
    <property type="entry name" value="Peptidase_C14"/>
    <property type="match status" value="1"/>
</dbReference>